<sequence length="409" mass="47004">MSAKKRDKKTKVKPLKVRIAKPANRPFQVRYTCPIEKKEIRISAGSRDIDDAEQLKSEIEAKLLLGLEVQPEKEKVFGPGMDWDSFREEYRVLHLTSVRKRTALDIENRLDIAQRIMKPKTLGDFAQPSSLQKLQAKLLAGELSIKKKPRSPHTVRGYMKSILAALNWAYLQDWLSNKPKLPRIKTSRIKSMRGRPITESEFQEMLNVVEKVVGAEAATSWDYVIRGLWESAFRIEELMHISWDQPGTIRPIWQQGQHPILEIPAAMQKNVTHETIPMLSGFESVLLETPESQRKDWVFNPKSLQLRLGRKIAHRRPDADWVAKVIGRIGKEAQIIVEEADKKTGRDVKFASAHDLRRSCGERLRNAGVPPLVICRVMRHSSWETTRKHYAPGNVQKDTEVLKRIIGER</sequence>
<keyword evidence="3" id="KW-0233">DNA recombination</keyword>
<dbReference type="PANTHER" id="PTHR30629">
    <property type="entry name" value="PROPHAGE INTEGRASE"/>
    <property type="match status" value="1"/>
</dbReference>
<proteinExistence type="inferred from homology"/>
<evidence type="ECO:0000256" key="1">
    <source>
        <dbReference type="ARBA" id="ARBA00008857"/>
    </source>
</evidence>
<dbReference type="InterPro" id="IPR013762">
    <property type="entry name" value="Integrase-like_cat_sf"/>
</dbReference>
<dbReference type="Pfam" id="PF00589">
    <property type="entry name" value="Phage_integrase"/>
    <property type="match status" value="1"/>
</dbReference>
<dbReference type="PANTHER" id="PTHR30629:SF2">
    <property type="entry name" value="PROPHAGE INTEGRASE INTS-RELATED"/>
    <property type="match status" value="1"/>
</dbReference>
<dbReference type="CDD" id="cd00397">
    <property type="entry name" value="DNA_BRE_C"/>
    <property type="match status" value="1"/>
</dbReference>
<gene>
    <name evidence="5" type="ORF">V202x_31930</name>
</gene>
<dbReference type="InterPro" id="IPR002104">
    <property type="entry name" value="Integrase_catalytic"/>
</dbReference>
<evidence type="ECO:0000259" key="4">
    <source>
        <dbReference type="PROSITE" id="PS51898"/>
    </source>
</evidence>
<dbReference type="GO" id="GO:0015074">
    <property type="term" value="P:DNA integration"/>
    <property type="evidence" value="ECO:0007669"/>
    <property type="project" value="UniProtKB-KW"/>
</dbReference>
<keyword evidence="2" id="KW-0229">DNA integration</keyword>
<dbReference type="Gene3D" id="1.10.443.10">
    <property type="entry name" value="Intergrase catalytic core"/>
    <property type="match status" value="1"/>
</dbReference>
<name>A0A517WWZ6_9PLAN</name>
<dbReference type="RefSeq" id="WP_145176584.1">
    <property type="nucleotide sequence ID" value="NZ_CP037422.1"/>
</dbReference>
<feature type="domain" description="Tyr recombinase" evidence="4">
    <location>
        <begin position="192"/>
        <end position="403"/>
    </location>
</feature>
<dbReference type="OrthoDB" id="266605at2"/>
<dbReference type="InterPro" id="IPR050808">
    <property type="entry name" value="Phage_Integrase"/>
</dbReference>
<dbReference type="GO" id="GO:0003677">
    <property type="term" value="F:DNA binding"/>
    <property type="evidence" value="ECO:0007669"/>
    <property type="project" value="InterPro"/>
</dbReference>
<reference evidence="5 6" key="1">
    <citation type="submission" date="2019-03" db="EMBL/GenBank/DDBJ databases">
        <title>Deep-cultivation of Planctomycetes and their phenomic and genomic characterization uncovers novel biology.</title>
        <authorList>
            <person name="Wiegand S."/>
            <person name="Jogler M."/>
            <person name="Boedeker C."/>
            <person name="Pinto D."/>
            <person name="Vollmers J."/>
            <person name="Rivas-Marin E."/>
            <person name="Kohn T."/>
            <person name="Peeters S.H."/>
            <person name="Heuer A."/>
            <person name="Rast P."/>
            <person name="Oberbeckmann S."/>
            <person name="Bunk B."/>
            <person name="Jeske O."/>
            <person name="Meyerdierks A."/>
            <person name="Storesund J.E."/>
            <person name="Kallscheuer N."/>
            <person name="Luecker S."/>
            <person name="Lage O.M."/>
            <person name="Pohl T."/>
            <person name="Merkel B.J."/>
            <person name="Hornburger P."/>
            <person name="Mueller R.-W."/>
            <person name="Bruemmer F."/>
            <person name="Labrenz M."/>
            <person name="Spormann A.M."/>
            <person name="Op den Camp H."/>
            <person name="Overmann J."/>
            <person name="Amann R."/>
            <person name="Jetten M.S.M."/>
            <person name="Mascher T."/>
            <person name="Medema M.H."/>
            <person name="Devos D.P."/>
            <person name="Kaster A.-K."/>
            <person name="Ovreas L."/>
            <person name="Rohde M."/>
            <person name="Galperin M.Y."/>
            <person name="Jogler C."/>
        </authorList>
    </citation>
    <scope>NUCLEOTIDE SEQUENCE [LARGE SCALE GENOMIC DNA]</scope>
    <source>
        <strain evidence="5 6">V202</strain>
    </source>
</reference>
<dbReference type="SUPFAM" id="SSF56349">
    <property type="entry name" value="DNA breaking-rejoining enzymes"/>
    <property type="match status" value="1"/>
</dbReference>
<dbReference type="GO" id="GO:0006310">
    <property type="term" value="P:DNA recombination"/>
    <property type="evidence" value="ECO:0007669"/>
    <property type="project" value="UniProtKB-KW"/>
</dbReference>
<protein>
    <submittedName>
        <fullName evidence="5">Phage integrase family protein</fullName>
    </submittedName>
</protein>
<evidence type="ECO:0000256" key="3">
    <source>
        <dbReference type="ARBA" id="ARBA00023172"/>
    </source>
</evidence>
<dbReference type="Proteomes" id="UP000318384">
    <property type="component" value="Chromosome"/>
</dbReference>
<evidence type="ECO:0000313" key="6">
    <source>
        <dbReference type="Proteomes" id="UP000318384"/>
    </source>
</evidence>
<dbReference type="PROSITE" id="PS51898">
    <property type="entry name" value="TYR_RECOMBINASE"/>
    <property type="match status" value="1"/>
</dbReference>
<evidence type="ECO:0000256" key="2">
    <source>
        <dbReference type="ARBA" id="ARBA00022908"/>
    </source>
</evidence>
<organism evidence="5 6">
    <name type="scientific">Gimesia aquarii</name>
    <dbReference type="NCBI Taxonomy" id="2527964"/>
    <lineage>
        <taxon>Bacteria</taxon>
        <taxon>Pseudomonadati</taxon>
        <taxon>Planctomycetota</taxon>
        <taxon>Planctomycetia</taxon>
        <taxon>Planctomycetales</taxon>
        <taxon>Planctomycetaceae</taxon>
        <taxon>Gimesia</taxon>
    </lineage>
</organism>
<dbReference type="EMBL" id="CP037422">
    <property type="protein sequence ID" value="QDU09796.1"/>
    <property type="molecule type" value="Genomic_DNA"/>
</dbReference>
<keyword evidence="6" id="KW-1185">Reference proteome</keyword>
<dbReference type="AlphaFoldDB" id="A0A517WWZ6"/>
<evidence type="ECO:0000313" key="5">
    <source>
        <dbReference type="EMBL" id="QDU09796.1"/>
    </source>
</evidence>
<accession>A0A517WWZ6</accession>
<comment type="similarity">
    <text evidence="1">Belongs to the 'phage' integrase family.</text>
</comment>
<dbReference type="InterPro" id="IPR011010">
    <property type="entry name" value="DNA_brk_join_enz"/>
</dbReference>